<dbReference type="InterPro" id="IPR045621">
    <property type="entry name" value="BPD_transp_1_N"/>
</dbReference>
<dbReference type="EMBL" id="JXSQ01000004">
    <property type="protein sequence ID" value="KIP53105.1"/>
    <property type="molecule type" value="Genomic_DNA"/>
</dbReference>
<dbReference type="RefSeq" id="WP_042543242.1">
    <property type="nucleotide sequence ID" value="NZ_JXSQ01000004.1"/>
</dbReference>
<dbReference type="Gene3D" id="1.10.3720.10">
    <property type="entry name" value="MetI-like"/>
    <property type="match status" value="1"/>
</dbReference>
<evidence type="ECO:0000313" key="10">
    <source>
        <dbReference type="Proteomes" id="UP000032120"/>
    </source>
</evidence>
<comment type="subcellular location">
    <subcellularLocation>
        <location evidence="1 7">Cell membrane</location>
        <topology evidence="1 7">Multi-pass membrane protein</topology>
    </subcellularLocation>
</comment>
<feature type="transmembrane region" description="Helical" evidence="7">
    <location>
        <begin position="281"/>
        <end position="302"/>
    </location>
</feature>
<feature type="transmembrane region" description="Helical" evidence="7">
    <location>
        <begin position="252"/>
        <end position="275"/>
    </location>
</feature>
<dbReference type="PANTHER" id="PTHR43163">
    <property type="entry name" value="DIPEPTIDE TRANSPORT SYSTEM PERMEASE PROTEIN DPPB-RELATED"/>
    <property type="match status" value="1"/>
</dbReference>
<evidence type="ECO:0000256" key="2">
    <source>
        <dbReference type="ARBA" id="ARBA00022448"/>
    </source>
</evidence>
<comment type="similarity">
    <text evidence="7">Belongs to the binding-protein-dependent transport system permease family.</text>
</comment>
<sequence>MKILRVVGSSVLAAVPTLILATLIVFLLQRLIPGDPAIAIAGEYATPENLARIRADLNLDQPWYSQYLSWIGGALTGDMGTTFQSGEPIAQLIAQRLPLTGLLAFFALMFAILIGLPAGVFAAQRVDTTFDRLLTTSATFGIAIPSFWLGMMLISLFALTLKWLPGPGGASLADNPSQALQGLVLPSIALGLVGAAEIARQVRSAMIESLSSDYIRTHQAKGLPQRTIVWKHALRNASLPFATIIGIQVSRLISGAVVIEAVFGLSGIGSLAVSATNQREYGVIQAVVFVAAMIILITNVLVEVSYRLLDPRIKS</sequence>
<dbReference type="SUPFAM" id="SSF161098">
    <property type="entry name" value="MetI-like"/>
    <property type="match status" value="1"/>
</dbReference>
<keyword evidence="3" id="KW-1003">Cell membrane</keyword>
<dbReference type="AlphaFoldDB" id="A0A0D0H7F1"/>
<name>A0A0D0H7F1_9MICO</name>
<dbReference type="GO" id="GO:0005886">
    <property type="term" value="C:plasma membrane"/>
    <property type="evidence" value="ECO:0007669"/>
    <property type="project" value="UniProtKB-SubCell"/>
</dbReference>
<evidence type="ECO:0000256" key="6">
    <source>
        <dbReference type="ARBA" id="ARBA00023136"/>
    </source>
</evidence>
<dbReference type="PANTHER" id="PTHR43163:SF6">
    <property type="entry name" value="DIPEPTIDE TRANSPORT SYSTEM PERMEASE PROTEIN DPPB-RELATED"/>
    <property type="match status" value="1"/>
</dbReference>
<keyword evidence="4 7" id="KW-0812">Transmembrane</keyword>
<dbReference type="Pfam" id="PF00528">
    <property type="entry name" value="BPD_transp_1"/>
    <property type="match status" value="1"/>
</dbReference>
<gene>
    <name evidence="9" type="ORF">SD72_04455</name>
</gene>
<evidence type="ECO:0000256" key="1">
    <source>
        <dbReference type="ARBA" id="ARBA00004651"/>
    </source>
</evidence>
<feature type="transmembrane region" description="Helical" evidence="7">
    <location>
        <begin position="102"/>
        <end position="121"/>
    </location>
</feature>
<dbReference type="InterPro" id="IPR000515">
    <property type="entry name" value="MetI-like"/>
</dbReference>
<keyword evidence="6 7" id="KW-0472">Membrane</keyword>
<proteinExistence type="inferred from homology"/>
<dbReference type="CDD" id="cd06261">
    <property type="entry name" value="TM_PBP2"/>
    <property type="match status" value="1"/>
</dbReference>
<dbReference type="Proteomes" id="UP000032120">
    <property type="component" value="Unassembled WGS sequence"/>
</dbReference>
<evidence type="ECO:0000256" key="5">
    <source>
        <dbReference type="ARBA" id="ARBA00022989"/>
    </source>
</evidence>
<feature type="transmembrane region" description="Helical" evidence="7">
    <location>
        <begin position="179"/>
        <end position="199"/>
    </location>
</feature>
<feature type="transmembrane region" description="Helical" evidence="7">
    <location>
        <begin position="7"/>
        <end position="28"/>
    </location>
</feature>
<dbReference type="Pfam" id="PF19300">
    <property type="entry name" value="BPD_transp_1_N"/>
    <property type="match status" value="1"/>
</dbReference>
<feature type="transmembrane region" description="Helical" evidence="7">
    <location>
        <begin position="133"/>
        <end position="159"/>
    </location>
</feature>
<comment type="caution">
    <text evidence="9">The sequence shown here is derived from an EMBL/GenBank/DDBJ whole genome shotgun (WGS) entry which is preliminary data.</text>
</comment>
<evidence type="ECO:0000256" key="3">
    <source>
        <dbReference type="ARBA" id="ARBA00022475"/>
    </source>
</evidence>
<feature type="domain" description="ABC transmembrane type-1" evidence="8">
    <location>
        <begin position="97"/>
        <end position="302"/>
    </location>
</feature>
<dbReference type="InterPro" id="IPR035906">
    <property type="entry name" value="MetI-like_sf"/>
</dbReference>
<reference evidence="9 10" key="1">
    <citation type="submission" date="2015-01" db="EMBL/GenBank/DDBJ databases">
        <title>Draft genome sequence of Leucobacter komagatae strain VKM ST2845.</title>
        <authorList>
            <person name="Karlyshev A.V."/>
            <person name="Kudryashova E.B."/>
        </authorList>
    </citation>
    <scope>NUCLEOTIDE SEQUENCE [LARGE SCALE GENOMIC DNA]</scope>
    <source>
        <strain evidence="9 10">VKM ST2845</strain>
    </source>
</reference>
<dbReference type="OrthoDB" id="5169641at2"/>
<keyword evidence="5 7" id="KW-1133">Transmembrane helix</keyword>
<dbReference type="PROSITE" id="PS50928">
    <property type="entry name" value="ABC_TM1"/>
    <property type="match status" value="1"/>
</dbReference>
<protein>
    <recommendedName>
        <fullName evidence="8">ABC transmembrane type-1 domain-containing protein</fullName>
    </recommendedName>
</protein>
<dbReference type="GO" id="GO:0055085">
    <property type="term" value="P:transmembrane transport"/>
    <property type="evidence" value="ECO:0007669"/>
    <property type="project" value="InterPro"/>
</dbReference>
<keyword evidence="10" id="KW-1185">Reference proteome</keyword>
<evidence type="ECO:0000256" key="7">
    <source>
        <dbReference type="RuleBase" id="RU363032"/>
    </source>
</evidence>
<evidence type="ECO:0000256" key="4">
    <source>
        <dbReference type="ARBA" id="ARBA00022692"/>
    </source>
</evidence>
<evidence type="ECO:0000313" key="9">
    <source>
        <dbReference type="EMBL" id="KIP53105.1"/>
    </source>
</evidence>
<keyword evidence="2 7" id="KW-0813">Transport</keyword>
<accession>A0A0D0H7F1</accession>
<evidence type="ECO:0000259" key="8">
    <source>
        <dbReference type="PROSITE" id="PS50928"/>
    </source>
</evidence>
<organism evidence="9 10">
    <name type="scientific">Leucobacter komagatae</name>
    <dbReference type="NCBI Taxonomy" id="55969"/>
    <lineage>
        <taxon>Bacteria</taxon>
        <taxon>Bacillati</taxon>
        <taxon>Actinomycetota</taxon>
        <taxon>Actinomycetes</taxon>
        <taxon>Micrococcales</taxon>
        <taxon>Microbacteriaceae</taxon>
        <taxon>Leucobacter</taxon>
    </lineage>
</organism>